<evidence type="ECO:0000313" key="1">
    <source>
        <dbReference type="EMBL" id="KAK7321183.1"/>
    </source>
</evidence>
<name>A0AAN9Q7S0_CANGL</name>
<sequence>MLTDTPRLNGFMDMPFETALEAATPSGSILNLQQLARVDEVGLCFSFQNYLQTQQLDPSFQSLQESRIWGENQKEFSVESPPLYVPKDPLPLSLLPIYPSFYWGSWSFLFLRQRRRGFFLKAFPLPSV</sequence>
<evidence type="ECO:0000313" key="2">
    <source>
        <dbReference type="Proteomes" id="UP001367508"/>
    </source>
</evidence>
<protein>
    <submittedName>
        <fullName evidence="1">Uncharacterized protein</fullName>
    </submittedName>
</protein>
<comment type="caution">
    <text evidence="1">The sequence shown here is derived from an EMBL/GenBank/DDBJ whole genome shotgun (WGS) entry which is preliminary data.</text>
</comment>
<organism evidence="1 2">
    <name type="scientific">Canavalia gladiata</name>
    <name type="common">Sword bean</name>
    <name type="synonym">Dolichos gladiatus</name>
    <dbReference type="NCBI Taxonomy" id="3824"/>
    <lineage>
        <taxon>Eukaryota</taxon>
        <taxon>Viridiplantae</taxon>
        <taxon>Streptophyta</taxon>
        <taxon>Embryophyta</taxon>
        <taxon>Tracheophyta</taxon>
        <taxon>Spermatophyta</taxon>
        <taxon>Magnoliopsida</taxon>
        <taxon>eudicotyledons</taxon>
        <taxon>Gunneridae</taxon>
        <taxon>Pentapetalae</taxon>
        <taxon>rosids</taxon>
        <taxon>fabids</taxon>
        <taxon>Fabales</taxon>
        <taxon>Fabaceae</taxon>
        <taxon>Papilionoideae</taxon>
        <taxon>50 kb inversion clade</taxon>
        <taxon>NPAAA clade</taxon>
        <taxon>indigoferoid/millettioid clade</taxon>
        <taxon>Phaseoleae</taxon>
        <taxon>Canavalia</taxon>
    </lineage>
</organism>
<dbReference type="Proteomes" id="UP001367508">
    <property type="component" value="Unassembled WGS sequence"/>
</dbReference>
<keyword evidence="2" id="KW-1185">Reference proteome</keyword>
<accession>A0AAN9Q7S0</accession>
<dbReference type="AlphaFoldDB" id="A0AAN9Q7S0"/>
<reference evidence="1 2" key="1">
    <citation type="submission" date="2024-01" db="EMBL/GenBank/DDBJ databases">
        <title>The genomes of 5 underutilized Papilionoideae crops provide insights into root nodulation and disease resistanc.</title>
        <authorList>
            <person name="Jiang F."/>
        </authorList>
    </citation>
    <scope>NUCLEOTIDE SEQUENCE [LARGE SCALE GENOMIC DNA]</scope>
    <source>
        <strain evidence="1">LVBAO_FW01</strain>
        <tissue evidence="1">Leaves</tissue>
    </source>
</reference>
<gene>
    <name evidence="1" type="ORF">VNO77_31551</name>
</gene>
<dbReference type="EMBL" id="JAYMYQ010000007">
    <property type="protein sequence ID" value="KAK7321183.1"/>
    <property type="molecule type" value="Genomic_DNA"/>
</dbReference>
<proteinExistence type="predicted"/>